<gene>
    <name evidence="2" type="ORF">ASZ90_010282</name>
</gene>
<comment type="caution">
    <text evidence="2">The sequence shown here is derived from an EMBL/GenBank/DDBJ whole genome shotgun (WGS) entry which is preliminary data.</text>
</comment>
<dbReference type="InterPro" id="IPR009577">
    <property type="entry name" value="Sm_multidrug_ex"/>
</dbReference>
<dbReference type="AlphaFoldDB" id="A0A0W8FGJ3"/>
<keyword evidence="1" id="KW-0812">Transmembrane</keyword>
<protein>
    <recommendedName>
        <fullName evidence="3">Small multi-drug export protein</fullName>
    </recommendedName>
</protein>
<name>A0A0W8FGJ3_9ZZZZ</name>
<sequence>MTLSGTIIWLRQAARALSFAVVFTTLLPLLLGFALGIPSALVLGLVSSTFILQANAAFVGLGMGLHPVVVLVVMTLVQVGAVLAILFICDAFAMQSERVQGLLRRTEEKMQKMPYLGRYGAATLIILPAMPIIGLYSSALIGWILRWDRRWSLFFITLGWVLVTVFLMLTALGVVNMIF</sequence>
<feature type="transmembrane region" description="Helical" evidence="1">
    <location>
        <begin position="40"/>
        <end position="62"/>
    </location>
</feature>
<feature type="transmembrane region" description="Helical" evidence="1">
    <location>
        <begin position="12"/>
        <end position="33"/>
    </location>
</feature>
<keyword evidence="1" id="KW-0472">Membrane</keyword>
<dbReference type="Pfam" id="PF06695">
    <property type="entry name" value="Sm_multidrug_ex"/>
    <property type="match status" value="1"/>
</dbReference>
<reference evidence="2" key="1">
    <citation type="journal article" date="2015" name="Proc. Natl. Acad. Sci. U.S.A.">
        <title>Networks of energetic and metabolic interactions define dynamics in microbial communities.</title>
        <authorList>
            <person name="Embree M."/>
            <person name="Liu J.K."/>
            <person name="Al-Bassam M.M."/>
            <person name="Zengler K."/>
        </authorList>
    </citation>
    <scope>NUCLEOTIDE SEQUENCE</scope>
</reference>
<dbReference type="EMBL" id="LNQE01001237">
    <property type="protein sequence ID" value="KUG19995.1"/>
    <property type="molecule type" value="Genomic_DNA"/>
</dbReference>
<feature type="transmembrane region" description="Helical" evidence="1">
    <location>
        <begin position="115"/>
        <end position="145"/>
    </location>
</feature>
<evidence type="ECO:0000256" key="1">
    <source>
        <dbReference type="SAM" id="Phobius"/>
    </source>
</evidence>
<feature type="transmembrane region" description="Helical" evidence="1">
    <location>
        <begin position="68"/>
        <end position="94"/>
    </location>
</feature>
<accession>A0A0W8FGJ3</accession>
<evidence type="ECO:0008006" key="3">
    <source>
        <dbReference type="Google" id="ProtNLM"/>
    </source>
</evidence>
<evidence type="ECO:0000313" key="2">
    <source>
        <dbReference type="EMBL" id="KUG19995.1"/>
    </source>
</evidence>
<proteinExistence type="predicted"/>
<keyword evidence="1" id="KW-1133">Transmembrane helix</keyword>
<feature type="transmembrane region" description="Helical" evidence="1">
    <location>
        <begin position="151"/>
        <end position="175"/>
    </location>
</feature>
<organism evidence="2">
    <name type="scientific">hydrocarbon metagenome</name>
    <dbReference type="NCBI Taxonomy" id="938273"/>
    <lineage>
        <taxon>unclassified sequences</taxon>
        <taxon>metagenomes</taxon>
        <taxon>ecological metagenomes</taxon>
    </lineage>
</organism>